<comment type="caution">
    <text evidence="2">The sequence shown here is derived from an EMBL/GenBank/DDBJ whole genome shotgun (WGS) entry which is preliminary data.</text>
</comment>
<sequence length="61" mass="6806">MAAGGREVRLDKNQQRETKHSPGDDLAPLLPDDVLDFVVRRLAPHWVAACRCYPSQVTSSM</sequence>
<reference evidence="2 3" key="1">
    <citation type="journal article" date="2019" name="Sci. Rep.">
        <title>A high-quality genome of Eragrostis curvula grass provides insights into Poaceae evolution and supports new strategies to enhance forage quality.</title>
        <authorList>
            <person name="Carballo J."/>
            <person name="Santos B.A.C.M."/>
            <person name="Zappacosta D."/>
            <person name="Garbus I."/>
            <person name="Selva J.P."/>
            <person name="Gallo C.A."/>
            <person name="Diaz A."/>
            <person name="Albertini E."/>
            <person name="Caccamo M."/>
            <person name="Echenique V."/>
        </authorList>
    </citation>
    <scope>NUCLEOTIDE SEQUENCE [LARGE SCALE GENOMIC DNA]</scope>
    <source>
        <strain evidence="3">cv. Victoria</strain>
        <tissue evidence="2">Leaf</tissue>
    </source>
</reference>
<evidence type="ECO:0000313" key="2">
    <source>
        <dbReference type="EMBL" id="TVU45755.1"/>
    </source>
</evidence>
<organism evidence="2 3">
    <name type="scientific">Eragrostis curvula</name>
    <name type="common">weeping love grass</name>
    <dbReference type="NCBI Taxonomy" id="38414"/>
    <lineage>
        <taxon>Eukaryota</taxon>
        <taxon>Viridiplantae</taxon>
        <taxon>Streptophyta</taxon>
        <taxon>Embryophyta</taxon>
        <taxon>Tracheophyta</taxon>
        <taxon>Spermatophyta</taxon>
        <taxon>Magnoliopsida</taxon>
        <taxon>Liliopsida</taxon>
        <taxon>Poales</taxon>
        <taxon>Poaceae</taxon>
        <taxon>PACMAD clade</taxon>
        <taxon>Chloridoideae</taxon>
        <taxon>Eragrostideae</taxon>
        <taxon>Eragrostidinae</taxon>
        <taxon>Eragrostis</taxon>
    </lineage>
</organism>
<feature type="compositionally biased region" description="Basic and acidic residues" evidence="1">
    <location>
        <begin position="1"/>
        <end position="23"/>
    </location>
</feature>
<evidence type="ECO:0000313" key="3">
    <source>
        <dbReference type="Proteomes" id="UP000324897"/>
    </source>
</evidence>
<evidence type="ECO:0000256" key="1">
    <source>
        <dbReference type="SAM" id="MobiDB-lite"/>
    </source>
</evidence>
<dbReference type="AlphaFoldDB" id="A0A5J9WCX2"/>
<dbReference type="EMBL" id="RWGY01000004">
    <property type="protein sequence ID" value="TVU45755.1"/>
    <property type="molecule type" value="Genomic_DNA"/>
</dbReference>
<evidence type="ECO:0008006" key="4">
    <source>
        <dbReference type="Google" id="ProtNLM"/>
    </source>
</evidence>
<proteinExistence type="predicted"/>
<keyword evidence="3" id="KW-1185">Reference proteome</keyword>
<dbReference type="Gramene" id="TVU45755">
    <property type="protein sequence ID" value="TVU45755"/>
    <property type="gene ID" value="EJB05_05253"/>
</dbReference>
<protein>
    <recommendedName>
        <fullName evidence="4">F-box domain-containing protein</fullName>
    </recommendedName>
</protein>
<dbReference type="Proteomes" id="UP000324897">
    <property type="component" value="Chromosome 5"/>
</dbReference>
<feature type="non-terminal residue" evidence="2">
    <location>
        <position position="1"/>
    </location>
</feature>
<name>A0A5J9WCX2_9POAL</name>
<accession>A0A5J9WCX2</accession>
<feature type="region of interest" description="Disordered" evidence="1">
    <location>
        <begin position="1"/>
        <end position="27"/>
    </location>
</feature>
<gene>
    <name evidence="2" type="ORF">EJB05_05253</name>
</gene>